<keyword evidence="4" id="KW-0862">Zinc</keyword>
<evidence type="ECO:0000313" key="7">
    <source>
        <dbReference type="EMBL" id="KAF6528639.1"/>
    </source>
</evidence>
<dbReference type="PANTHER" id="PTHR46481:SF10">
    <property type="entry name" value="ZINC FINGER BED DOMAIN-CONTAINING PROTEIN 39"/>
    <property type="match status" value="1"/>
</dbReference>
<evidence type="ECO:0000313" key="8">
    <source>
        <dbReference type="Proteomes" id="UP000593570"/>
    </source>
</evidence>
<dbReference type="AlphaFoldDB" id="A0A8H6H2Q2"/>
<proteinExistence type="predicted"/>
<dbReference type="GO" id="GO:0046983">
    <property type="term" value="F:protein dimerization activity"/>
    <property type="evidence" value="ECO:0007669"/>
    <property type="project" value="InterPro"/>
</dbReference>
<organism evidence="7 8">
    <name type="scientific">Fusarium oxysporum f. sp. conglutinans</name>
    <dbReference type="NCBI Taxonomy" id="100902"/>
    <lineage>
        <taxon>Eukaryota</taxon>
        <taxon>Fungi</taxon>
        <taxon>Dikarya</taxon>
        <taxon>Ascomycota</taxon>
        <taxon>Pezizomycotina</taxon>
        <taxon>Sordariomycetes</taxon>
        <taxon>Hypocreomycetidae</taxon>
        <taxon>Hypocreales</taxon>
        <taxon>Nectriaceae</taxon>
        <taxon>Fusarium</taxon>
        <taxon>Fusarium oxysporum species complex</taxon>
    </lineage>
</organism>
<dbReference type="EMBL" id="JACDXP010000002">
    <property type="protein sequence ID" value="KAF6528639.1"/>
    <property type="molecule type" value="Genomic_DNA"/>
</dbReference>
<dbReference type="Pfam" id="PF05699">
    <property type="entry name" value="Dimer_Tnp_hAT"/>
    <property type="match status" value="1"/>
</dbReference>
<dbReference type="InterPro" id="IPR008906">
    <property type="entry name" value="HATC_C_dom"/>
</dbReference>
<accession>A0A8H6H2Q2</accession>
<evidence type="ECO:0000256" key="4">
    <source>
        <dbReference type="ARBA" id="ARBA00022833"/>
    </source>
</evidence>
<evidence type="ECO:0000256" key="2">
    <source>
        <dbReference type="ARBA" id="ARBA00022723"/>
    </source>
</evidence>
<dbReference type="InterPro" id="IPR052035">
    <property type="entry name" value="ZnF_BED_domain_contain"/>
</dbReference>
<dbReference type="Proteomes" id="UP000593570">
    <property type="component" value="Unassembled WGS sequence"/>
</dbReference>
<gene>
    <name evidence="7" type="ORF">HZS61_008941</name>
</gene>
<reference evidence="7 8" key="1">
    <citation type="journal article" date="2020" name="bioRxiv">
        <title>A chromosome-scale genome assembly for the Fusarium oxysporum strain Fo5176 to establish a model Arabidopsis-fungal pathosystem.</title>
        <authorList>
            <person name="Fokkens L."/>
            <person name="Guo L."/>
            <person name="Dora S."/>
            <person name="Wang B."/>
            <person name="Ye K."/>
            <person name="Sanchez-Rodriguez C."/>
            <person name="Croll D."/>
        </authorList>
    </citation>
    <scope>NUCLEOTIDE SEQUENCE [LARGE SCALE GENOMIC DNA]</scope>
    <source>
        <strain evidence="7 8">Fo5176</strain>
    </source>
</reference>
<evidence type="ECO:0000256" key="1">
    <source>
        <dbReference type="ARBA" id="ARBA00004123"/>
    </source>
</evidence>
<dbReference type="GO" id="GO:0008270">
    <property type="term" value="F:zinc ion binding"/>
    <property type="evidence" value="ECO:0007669"/>
    <property type="project" value="UniProtKB-KW"/>
</dbReference>
<dbReference type="PANTHER" id="PTHR46481">
    <property type="entry name" value="ZINC FINGER BED DOMAIN-CONTAINING PROTEIN 4"/>
    <property type="match status" value="1"/>
</dbReference>
<feature type="domain" description="HAT C-terminal dimerisation" evidence="6">
    <location>
        <begin position="354"/>
        <end position="421"/>
    </location>
</feature>
<name>A0A8H6H2Q2_FUSOX</name>
<keyword evidence="3" id="KW-0863">Zinc-finger</keyword>
<comment type="caution">
    <text evidence="7">The sequence shown here is derived from an EMBL/GenBank/DDBJ whole genome shotgun (WGS) entry which is preliminary data.</text>
</comment>
<sequence>MASSQTTAASTPSISDQPITGTSLDFSLFFKATYPDEDTQNTTGGSRKRKSRGMVMYRCLHCPADKPWANRKRDNAWHHARRCHADIISSLDRTLIGGSSDVLDDEREATRPRIDAFFPSRYSDVSLRQQMKPIREEELREEAIVYLRTSLDGSISCPYGKELQDDILLASEWEFIERTHRFLQPFASTTLLAEGARSTLSQSLSIIDVLLRQYEKYKELYSSKENHDPHMVHCIDMGWFVLNKYYTLSDQTPVYAAALLLDPSKRRKYIERNWQESWHAPAIAAAQQIWLDEYNAAPIPESLRVPLDVSSSSGRQHNELDELLSDIAVTGPILDDADDFETFIDAPPTRITGSPLQWWLHRDQRKAYPRLSRMAIDILSIPPESSDVESHFSSARRTLSWDRESMTCENLAKVECVGNWMREGIIVPKSHGGRGVISSVAVEFSVETEAEDFLD</sequence>
<keyword evidence="5" id="KW-0539">Nucleus</keyword>
<comment type="subcellular location">
    <subcellularLocation>
        <location evidence="1">Nucleus</location>
    </subcellularLocation>
</comment>
<dbReference type="GO" id="GO:0005634">
    <property type="term" value="C:nucleus"/>
    <property type="evidence" value="ECO:0007669"/>
    <property type="project" value="UniProtKB-SubCell"/>
</dbReference>
<evidence type="ECO:0000256" key="5">
    <source>
        <dbReference type="ARBA" id="ARBA00023242"/>
    </source>
</evidence>
<dbReference type="SUPFAM" id="SSF53098">
    <property type="entry name" value="Ribonuclease H-like"/>
    <property type="match status" value="1"/>
</dbReference>
<evidence type="ECO:0000259" key="6">
    <source>
        <dbReference type="Pfam" id="PF05699"/>
    </source>
</evidence>
<evidence type="ECO:0000256" key="3">
    <source>
        <dbReference type="ARBA" id="ARBA00022771"/>
    </source>
</evidence>
<dbReference type="InterPro" id="IPR012337">
    <property type="entry name" value="RNaseH-like_sf"/>
</dbReference>
<protein>
    <recommendedName>
        <fullName evidence="6">HAT C-terminal dimerisation domain-containing protein</fullName>
    </recommendedName>
</protein>
<keyword evidence="2" id="KW-0479">Metal-binding</keyword>